<dbReference type="EMBL" id="CACRXK020000032">
    <property type="protein sequence ID" value="CAB3977160.1"/>
    <property type="molecule type" value="Genomic_DNA"/>
</dbReference>
<dbReference type="GO" id="GO:0032446">
    <property type="term" value="P:protein modification by small protein conjugation"/>
    <property type="evidence" value="ECO:0007669"/>
    <property type="project" value="TreeGrafter"/>
</dbReference>
<dbReference type="Pfam" id="PF03987">
    <property type="entry name" value="Autophagy_act_C"/>
    <property type="match status" value="1"/>
</dbReference>
<dbReference type="Proteomes" id="UP001152795">
    <property type="component" value="Unassembled WGS sequence"/>
</dbReference>
<dbReference type="Gene3D" id="3.30.1460.50">
    <property type="match status" value="1"/>
</dbReference>
<evidence type="ECO:0000313" key="7">
    <source>
        <dbReference type="EMBL" id="CAB3977160.1"/>
    </source>
</evidence>
<dbReference type="OrthoDB" id="4089664at2759"/>
<reference evidence="7" key="1">
    <citation type="submission" date="2020-04" db="EMBL/GenBank/DDBJ databases">
        <authorList>
            <person name="Alioto T."/>
            <person name="Alioto T."/>
            <person name="Gomez Garrido J."/>
        </authorList>
    </citation>
    <scope>NUCLEOTIDE SEQUENCE</scope>
    <source>
        <strain evidence="7">A484AB</strain>
    </source>
</reference>
<evidence type="ECO:0000256" key="4">
    <source>
        <dbReference type="ARBA" id="ARBA00022786"/>
    </source>
</evidence>
<name>A0A7D9HC77_PARCT</name>
<dbReference type="GO" id="GO:0005829">
    <property type="term" value="C:cytosol"/>
    <property type="evidence" value="ECO:0007669"/>
    <property type="project" value="TreeGrafter"/>
</dbReference>
<dbReference type="GO" id="GO:0061651">
    <property type="term" value="F:Atg12 conjugating enzyme activity"/>
    <property type="evidence" value="ECO:0007669"/>
    <property type="project" value="TreeGrafter"/>
</dbReference>
<gene>
    <name evidence="7" type="ORF">PACLA_8A016334</name>
</gene>
<organism evidence="7 8">
    <name type="scientific">Paramuricea clavata</name>
    <name type="common">Red gorgonian</name>
    <name type="synonym">Violescent sea-whip</name>
    <dbReference type="NCBI Taxonomy" id="317549"/>
    <lineage>
        <taxon>Eukaryota</taxon>
        <taxon>Metazoa</taxon>
        <taxon>Cnidaria</taxon>
        <taxon>Anthozoa</taxon>
        <taxon>Octocorallia</taxon>
        <taxon>Malacalcyonacea</taxon>
        <taxon>Plexauridae</taxon>
        <taxon>Paramuricea</taxon>
    </lineage>
</organism>
<protein>
    <recommendedName>
        <fullName evidence="2">Ubiquitin-like-conjugating enzyme ATG10</fullName>
    </recommendedName>
    <alternativeName>
        <fullName evidence="6">Autophagy-related protein 10</fullName>
    </alternativeName>
</protein>
<keyword evidence="3" id="KW-0808">Transferase</keyword>
<evidence type="ECO:0000313" key="8">
    <source>
        <dbReference type="Proteomes" id="UP001152795"/>
    </source>
</evidence>
<dbReference type="AlphaFoldDB" id="A0A7D9HC77"/>
<evidence type="ECO:0000256" key="1">
    <source>
        <dbReference type="ARBA" id="ARBA00005696"/>
    </source>
</evidence>
<keyword evidence="8" id="KW-1185">Reference proteome</keyword>
<sequence>MSDGSLTREQFNNAIDKFVEKCQILNENWCVRHVENAPDQIYLAKRQTIATTVENTCKTEFENLADDTEEYLKENTFDSSVYSSNTDQLKKILTFEYHVVYSPSYSVPVLYFSAWTQDGKLLSLEDIWKQVPEIHHDFLNYDKWSFITQQVCWGLPPSIAQNKSQQNTV</sequence>
<keyword evidence="5" id="KW-0072">Autophagy</keyword>
<evidence type="ECO:0000256" key="3">
    <source>
        <dbReference type="ARBA" id="ARBA00022679"/>
    </source>
</evidence>
<accession>A0A7D9HC77</accession>
<dbReference type="PANTHER" id="PTHR14957">
    <property type="entry name" value="UBIQUITIN-LIKE-CONJUGATING ENZYME ATG10"/>
    <property type="match status" value="1"/>
</dbReference>
<evidence type="ECO:0000256" key="5">
    <source>
        <dbReference type="ARBA" id="ARBA00023006"/>
    </source>
</evidence>
<dbReference type="PANTHER" id="PTHR14957:SF1">
    <property type="entry name" value="UBIQUITIN-LIKE-CONJUGATING ENZYME ATG10"/>
    <property type="match status" value="1"/>
</dbReference>
<evidence type="ECO:0000256" key="2">
    <source>
        <dbReference type="ARBA" id="ARBA00021099"/>
    </source>
</evidence>
<dbReference type="GO" id="GO:0000422">
    <property type="term" value="P:autophagy of mitochondrion"/>
    <property type="evidence" value="ECO:0007669"/>
    <property type="project" value="TreeGrafter"/>
</dbReference>
<evidence type="ECO:0000256" key="6">
    <source>
        <dbReference type="ARBA" id="ARBA00029833"/>
    </source>
</evidence>
<keyword evidence="4" id="KW-0833">Ubl conjugation pathway</keyword>
<dbReference type="GO" id="GO:0000045">
    <property type="term" value="P:autophagosome assembly"/>
    <property type="evidence" value="ECO:0007669"/>
    <property type="project" value="TreeGrafter"/>
</dbReference>
<proteinExistence type="inferred from homology"/>
<comment type="caution">
    <text evidence="7">The sequence shown here is derived from an EMBL/GenBank/DDBJ whole genome shotgun (WGS) entry which is preliminary data.</text>
</comment>
<dbReference type="InterPro" id="IPR007135">
    <property type="entry name" value="Atg3/Atg10"/>
</dbReference>
<comment type="similarity">
    <text evidence="1">Belongs to the ATG10 family.</text>
</comment>